<feature type="transmembrane region" description="Helical" evidence="1">
    <location>
        <begin position="312"/>
        <end position="330"/>
    </location>
</feature>
<feature type="transmembrane region" description="Helical" evidence="1">
    <location>
        <begin position="427"/>
        <end position="448"/>
    </location>
</feature>
<dbReference type="PIRSF" id="PIRSF002746">
    <property type="entry name" value="Gluconate_transporter"/>
    <property type="match status" value="1"/>
</dbReference>
<feature type="transmembrane region" description="Helical" evidence="1">
    <location>
        <begin position="342"/>
        <end position="360"/>
    </location>
</feature>
<feature type="transmembrane region" description="Helical" evidence="1">
    <location>
        <begin position="389"/>
        <end position="406"/>
    </location>
</feature>
<dbReference type="RefSeq" id="WP_073092995.1">
    <property type="nucleotide sequence ID" value="NZ_FRBC01000049.1"/>
</dbReference>
<dbReference type="NCBIfam" id="TIGR00791">
    <property type="entry name" value="gntP"/>
    <property type="match status" value="1"/>
</dbReference>
<feature type="transmembrane region" description="Helical" evidence="1">
    <location>
        <begin position="141"/>
        <end position="159"/>
    </location>
</feature>
<reference evidence="2 3" key="1">
    <citation type="submission" date="2016-11" db="EMBL/GenBank/DDBJ databases">
        <authorList>
            <person name="Jaros S."/>
            <person name="Januszkiewicz K."/>
            <person name="Wedrychowicz H."/>
        </authorList>
    </citation>
    <scope>NUCLEOTIDE SEQUENCE [LARGE SCALE GENOMIC DNA]</scope>
    <source>
        <strain evidence="2 3">HD4</strain>
    </source>
</reference>
<dbReference type="Proteomes" id="UP000184263">
    <property type="component" value="Unassembled WGS sequence"/>
</dbReference>
<evidence type="ECO:0000313" key="3">
    <source>
        <dbReference type="Proteomes" id="UP000184263"/>
    </source>
</evidence>
<evidence type="ECO:0000313" key="2">
    <source>
        <dbReference type="EMBL" id="SHL11383.1"/>
    </source>
</evidence>
<feature type="transmembrane region" description="Helical" evidence="1">
    <location>
        <begin position="58"/>
        <end position="80"/>
    </location>
</feature>
<feature type="transmembrane region" description="Helical" evidence="1">
    <location>
        <begin position="267"/>
        <end position="292"/>
    </location>
</feature>
<dbReference type="PANTHER" id="PTHR30354">
    <property type="entry name" value="GNT FAMILY GLUCONATE TRANSPORTER"/>
    <property type="match status" value="1"/>
</dbReference>
<feature type="transmembrane region" description="Helical" evidence="1">
    <location>
        <begin position="235"/>
        <end position="255"/>
    </location>
</feature>
<keyword evidence="1" id="KW-0812">Transmembrane</keyword>
<dbReference type="InterPro" id="IPR003474">
    <property type="entry name" value="Glcn_transporter"/>
</dbReference>
<protein>
    <submittedName>
        <fullName evidence="2">Gluconate:H+ symporter, GntP family</fullName>
    </submittedName>
</protein>
<accession>A0A1M6XZT7</accession>
<dbReference type="GO" id="GO:0005886">
    <property type="term" value="C:plasma membrane"/>
    <property type="evidence" value="ECO:0007669"/>
    <property type="project" value="TreeGrafter"/>
</dbReference>
<feature type="transmembrane region" description="Helical" evidence="1">
    <location>
        <begin position="179"/>
        <end position="201"/>
    </location>
</feature>
<dbReference type="PANTHER" id="PTHR30354:SF11">
    <property type="entry name" value="PERMEASE"/>
    <property type="match status" value="1"/>
</dbReference>
<name>A0A1M6XZT7_SELRU</name>
<feature type="transmembrane region" description="Helical" evidence="1">
    <location>
        <begin position="7"/>
        <end position="23"/>
    </location>
</feature>
<dbReference type="Pfam" id="PF02447">
    <property type="entry name" value="GntP_permease"/>
    <property type="match status" value="1"/>
</dbReference>
<evidence type="ECO:0000256" key="1">
    <source>
        <dbReference type="SAM" id="Phobius"/>
    </source>
</evidence>
<dbReference type="AlphaFoldDB" id="A0A1M6XZT7"/>
<keyword evidence="1" id="KW-1133">Transmembrane helix</keyword>
<sequence>MSQEQQVLVGLAVGIIVLIWMIIKTKIHTFLALILATIIVGLVGGIEYDKIVGSITKGFGITLGSIGIIIGFGVMMGHLFEVSGAAKRMALCFLKLFGKGHEELAMAITGFLVSIPIFCDSAFIILTPLAKAISATSRKSIVSIGLALATGLVITHSLVPPTPGPVGVAGIFGIDVGSLILWGLVLSVPMMFGSLVFAKYIGEKIWQIPKDDGGWTRDSNYVSNLRNDVYEEANLPNAFISFAPIVAPIILILLGNVTATMGMKEGAFAFIAFLGSPVIAVGIGFLIALHGLAGSLDRKQVLAEMENGMKSAGIIMLITGSGGALGMLIRDCGVGQVIAESMILWNIPAVLLPFVISTVVRFIQGSGTVAMITAASITAPIIANMSVNPLFAALGACVGSLFYSYFNDSFFWVVNRSIGITEGSEQLRLYSVSSTIAWAIGLIGLLILNGLVG</sequence>
<dbReference type="GO" id="GO:0015128">
    <property type="term" value="F:gluconate transmembrane transporter activity"/>
    <property type="evidence" value="ECO:0007669"/>
    <property type="project" value="InterPro"/>
</dbReference>
<dbReference type="EMBL" id="FRBC01000049">
    <property type="protein sequence ID" value="SHL11383.1"/>
    <property type="molecule type" value="Genomic_DNA"/>
</dbReference>
<gene>
    <name evidence="2" type="ORF">SAMN05216582_1493</name>
</gene>
<feature type="transmembrane region" description="Helical" evidence="1">
    <location>
        <begin position="104"/>
        <end position="129"/>
    </location>
</feature>
<feature type="transmembrane region" description="Helical" evidence="1">
    <location>
        <begin position="29"/>
        <end position="46"/>
    </location>
</feature>
<dbReference type="OrthoDB" id="9787129at2"/>
<keyword evidence="1" id="KW-0472">Membrane</keyword>
<proteinExistence type="predicted"/>
<organism evidence="2 3">
    <name type="scientific">Selenomonas ruminantium</name>
    <dbReference type="NCBI Taxonomy" id="971"/>
    <lineage>
        <taxon>Bacteria</taxon>
        <taxon>Bacillati</taxon>
        <taxon>Bacillota</taxon>
        <taxon>Negativicutes</taxon>
        <taxon>Selenomonadales</taxon>
        <taxon>Selenomonadaceae</taxon>
        <taxon>Selenomonas</taxon>
    </lineage>
</organism>